<gene>
    <name evidence="1" type="ORF">BK699_11700</name>
</gene>
<name>A0A242W9P1_BACTU</name>
<reference evidence="1 2" key="1">
    <citation type="submission" date="2016-10" db="EMBL/GenBank/DDBJ databases">
        <title>Comparative genomics of Bacillus thuringiensis reveals a path to pathogens against multiple invertebrate hosts.</title>
        <authorList>
            <person name="Zheng J."/>
            <person name="Gao Q."/>
            <person name="Liu H."/>
            <person name="Peng D."/>
            <person name="Ruan L."/>
            <person name="Sun M."/>
        </authorList>
    </citation>
    <scope>NUCLEOTIDE SEQUENCE [LARGE SCALE GENOMIC DNA]</scope>
    <source>
        <strain evidence="1">BGSC 4AC1</strain>
    </source>
</reference>
<comment type="caution">
    <text evidence="1">The sequence shown here is derived from an EMBL/GenBank/DDBJ whole genome shotgun (WGS) entry which is preliminary data.</text>
</comment>
<dbReference type="Proteomes" id="UP000195152">
    <property type="component" value="Unassembled WGS sequence"/>
</dbReference>
<accession>A0A242W9P1</accession>
<proteinExistence type="predicted"/>
<dbReference type="Pfam" id="PF13455">
    <property type="entry name" value="MUG113"/>
    <property type="match status" value="1"/>
</dbReference>
<protein>
    <submittedName>
        <fullName evidence="1">Uncharacterized protein</fullName>
    </submittedName>
</protein>
<dbReference type="EMBL" id="NFCF01000072">
    <property type="protein sequence ID" value="OTW49390.1"/>
    <property type="molecule type" value="Genomic_DNA"/>
</dbReference>
<organism evidence="1 2">
    <name type="scientific">Bacillus thuringiensis serovar mexicanensis</name>
    <dbReference type="NCBI Taxonomy" id="180868"/>
    <lineage>
        <taxon>Bacteria</taxon>
        <taxon>Bacillati</taxon>
        <taxon>Bacillota</taxon>
        <taxon>Bacilli</taxon>
        <taxon>Bacillales</taxon>
        <taxon>Bacillaceae</taxon>
        <taxon>Bacillus</taxon>
        <taxon>Bacillus cereus group</taxon>
    </lineage>
</organism>
<dbReference type="AlphaFoldDB" id="A0A242W9P1"/>
<evidence type="ECO:0000313" key="2">
    <source>
        <dbReference type="Proteomes" id="UP000195152"/>
    </source>
</evidence>
<evidence type="ECO:0000313" key="1">
    <source>
        <dbReference type="EMBL" id="OTW49390.1"/>
    </source>
</evidence>
<sequence>MESQSSYNYFYVCGDSNTNLLKIGVTSNMEKRFPQLKNQVSYSAPDFRKLLVIRHSYSFALEAYLKDKFRNQVAFGTEWIHPREGDIHYLLEEGYKDDDIFMALLQFDEWELIEKHAWN</sequence>